<dbReference type="GO" id="GO:0000447">
    <property type="term" value="P:endonucleolytic cleavage in ITS1 to separate SSU-rRNA from 5.8S rRNA and LSU-rRNA from tricistronic rRNA transcript (SSU-rRNA, 5.8S rRNA, LSU-rRNA)"/>
    <property type="evidence" value="ECO:0007669"/>
    <property type="project" value="TreeGrafter"/>
</dbReference>
<dbReference type="EMBL" id="HBEW01005752">
    <property type="protein sequence ID" value="CAD8584299.1"/>
    <property type="molecule type" value="Transcribed_RNA"/>
</dbReference>
<dbReference type="InterPro" id="IPR001313">
    <property type="entry name" value="Pumilio_RNA-bd_rpt"/>
</dbReference>
<reference evidence="3" key="1">
    <citation type="submission" date="2021-01" db="EMBL/GenBank/DDBJ databases">
        <authorList>
            <person name="Corre E."/>
            <person name="Pelletier E."/>
            <person name="Niang G."/>
            <person name="Scheremetjew M."/>
            <person name="Finn R."/>
            <person name="Kale V."/>
            <person name="Holt S."/>
            <person name="Cochrane G."/>
            <person name="Meng A."/>
            <person name="Brown T."/>
            <person name="Cohen L."/>
        </authorList>
    </citation>
    <scope>NUCLEOTIDE SEQUENCE</scope>
    <source>
        <strain evidence="3">Clade-D-RCC2572</strain>
    </source>
</reference>
<dbReference type="InterPro" id="IPR011989">
    <property type="entry name" value="ARM-like"/>
</dbReference>
<dbReference type="InterPro" id="IPR040000">
    <property type="entry name" value="NOP9"/>
</dbReference>
<dbReference type="Pfam" id="PF22493">
    <property type="entry name" value="PUF_NOP9"/>
    <property type="match status" value="1"/>
</dbReference>
<evidence type="ECO:0008006" key="4">
    <source>
        <dbReference type="Google" id="ProtNLM"/>
    </source>
</evidence>
<feature type="region of interest" description="Disordered" evidence="2">
    <location>
        <begin position="221"/>
        <end position="258"/>
    </location>
</feature>
<dbReference type="GO" id="GO:0005730">
    <property type="term" value="C:nucleolus"/>
    <property type="evidence" value="ECO:0007669"/>
    <property type="project" value="TreeGrafter"/>
</dbReference>
<feature type="compositionally biased region" description="Basic residues" evidence="2">
    <location>
        <begin position="677"/>
        <end position="696"/>
    </location>
</feature>
<dbReference type="AlphaFoldDB" id="A0A7S0PMG6"/>
<name>A0A7S0PMG6_9CHLO</name>
<dbReference type="GO" id="GO:0030688">
    <property type="term" value="C:preribosome, small subunit precursor"/>
    <property type="evidence" value="ECO:0007669"/>
    <property type="project" value="TreeGrafter"/>
</dbReference>
<protein>
    <recommendedName>
        <fullName evidence="4">Nucleolar protein 9</fullName>
    </recommendedName>
</protein>
<accession>A0A7S0PMG6</accession>
<dbReference type="Gene3D" id="1.25.10.10">
    <property type="entry name" value="Leucine-rich Repeat Variant"/>
    <property type="match status" value="2"/>
</dbReference>
<dbReference type="PANTHER" id="PTHR13102">
    <property type="entry name" value="NUCLEOLAR PROTEIN 9"/>
    <property type="match status" value="1"/>
</dbReference>
<feature type="region of interest" description="Disordered" evidence="2">
    <location>
        <begin position="640"/>
        <end position="702"/>
    </location>
</feature>
<dbReference type="SUPFAM" id="SSF48371">
    <property type="entry name" value="ARM repeat"/>
    <property type="match status" value="2"/>
</dbReference>
<dbReference type="InterPro" id="IPR016024">
    <property type="entry name" value="ARM-type_fold"/>
</dbReference>
<feature type="compositionally biased region" description="Basic and acidic residues" evidence="2">
    <location>
        <begin position="241"/>
        <end position="251"/>
    </location>
</feature>
<dbReference type="GO" id="GO:0000472">
    <property type="term" value="P:endonucleolytic cleavage to generate mature 5'-end of SSU-rRNA from (SSU-rRNA, 5.8S rRNA, LSU-rRNA)"/>
    <property type="evidence" value="ECO:0007669"/>
    <property type="project" value="TreeGrafter"/>
</dbReference>
<organism evidence="3">
    <name type="scientific">Ostreococcus mediterraneus</name>
    <dbReference type="NCBI Taxonomy" id="1486918"/>
    <lineage>
        <taxon>Eukaryota</taxon>
        <taxon>Viridiplantae</taxon>
        <taxon>Chlorophyta</taxon>
        <taxon>Mamiellophyceae</taxon>
        <taxon>Mamiellales</taxon>
        <taxon>Bathycoccaceae</taxon>
        <taxon>Ostreococcus</taxon>
    </lineage>
</organism>
<dbReference type="PANTHER" id="PTHR13102:SF0">
    <property type="entry name" value="NUCLEOLAR PROTEIN 9"/>
    <property type="match status" value="1"/>
</dbReference>
<keyword evidence="1" id="KW-0677">Repeat</keyword>
<dbReference type="GO" id="GO:0000480">
    <property type="term" value="P:endonucleolytic cleavage in 5'-ETS of tricistronic rRNA transcript (SSU-rRNA, 5.8S rRNA, LSU-rRNA)"/>
    <property type="evidence" value="ECO:0007669"/>
    <property type="project" value="TreeGrafter"/>
</dbReference>
<dbReference type="GO" id="GO:0030686">
    <property type="term" value="C:90S preribosome"/>
    <property type="evidence" value="ECO:0007669"/>
    <property type="project" value="TreeGrafter"/>
</dbReference>
<sequence>MPMSNGPGDGDVGVTRDYASAAMKSGYDGAVQGCDGRRYVVDADARAYYDEILDALAQREGEGEDANAAEELRAIGDNALEGADGAECALAMDATCSRALERCARAASVDGVIGFLSRVCDVSASRGGGFYVCAKSLFGSRVLETAVGVLMTKYLSASDGGEGGGDVEEAAEKIRASGILDRMAEALAANAIDVAFDKRASPVARKLLGLLAGRREIGGQDATTASKSGGGANGRNAGKPSDGKSLADKLRGGTSTAGKFTGSMNSSYRFTEELRKFSDALLAAIEPELWNLTEDPCGSALLQATLKAHEGDDEALNWIIPGLLGCAPAEGTAEGEFLADAQEWDVKNLMQSRAGSHLVEQILAVAPKGLFNEIYRRFFRDKLISTAKHPVSNFVLQALLAATKNQDHVTASLNELSQVFGTLLHEKRSGVVAAMLAACARLNVGEKDAAKALARGLTLKMEARKEGRSQLAPALFWLDTPNYGRCSVLGSAMFQTLFKFQGDCVPMFSDSIVSMTDMEVLKVCQDSAGSRAVEAFLGAPAQKQKLKREFIGKLNGRWAQLGLSPVGSHVLEACFCESDARGKELILSGLAGQEGPLNATRHGPFLMRRLGVTAFKAAPEQWASKQKTAESMMNEFAKAFGEDEKKPSPVEALASKKSKRSSSDDDEDNGDDAPAKKKDKKEKKEKKDKKEKKEKKEKKQNS</sequence>
<evidence type="ECO:0000313" key="3">
    <source>
        <dbReference type="EMBL" id="CAD8584299.1"/>
    </source>
</evidence>
<evidence type="ECO:0000256" key="2">
    <source>
        <dbReference type="SAM" id="MobiDB-lite"/>
    </source>
</evidence>
<proteinExistence type="predicted"/>
<dbReference type="GO" id="GO:0000056">
    <property type="term" value="P:ribosomal small subunit export from nucleus"/>
    <property type="evidence" value="ECO:0007669"/>
    <property type="project" value="TreeGrafter"/>
</dbReference>
<gene>
    <name evidence="3" type="ORF">OMED0929_LOCUS4842</name>
</gene>
<dbReference type="GO" id="GO:0003723">
    <property type="term" value="F:RNA binding"/>
    <property type="evidence" value="ECO:0007669"/>
    <property type="project" value="InterPro"/>
</dbReference>
<evidence type="ECO:0000256" key="1">
    <source>
        <dbReference type="ARBA" id="ARBA00022737"/>
    </source>
</evidence>